<evidence type="ECO:0000313" key="3">
    <source>
        <dbReference type="EMBL" id="CEM10797.1"/>
    </source>
</evidence>
<feature type="coiled-coil region" evidence="1">
    <location>
        <begin position="161"/>
        <end position="188"/>
    </location>
</feature>
<keyword evidence="4" id="KW-1185">Reference proteome</keyword>
<feature type="compositionally biased region" description="Basic and acidic residues" evidence="2">
    <location>
        <begin position="58"/>
        <end position="68"/>
    </location>
</feature>
<name>A0A0G4FC77_VITBC</name>
<feature type="region of interest" description="Disordered" evidence="2">
    <location>
        <begin position="448"/>
        <end position="477"/>
    </location>
</feature>
<evidence type="ECO:0000256" key="1">
    <source>
        <dbReference type="SAM" id="Coils"/>
    </source>
</evidence>
<feature type="region of interest" description="Disordered" evidence="2">
    <location>
        <begin position="382"/>
        <end position="416"/>
    </location>
</feature>
<reference evidence="3 4" key="1">
    <citation type="submission" date="2014-11" db="EMBL/GenBank/DDBJ databases">
        <authorList>
            <person name="Zhu J."/>
            <person name="Qi W."/>
            <person name="Song R."/>
        </authorList>
    </citation>
    <scope>NUCLEOTIDE SEQUENCE [LARGE SCALE GENOMIC DNA]</scope>
</reference>
<dbReference type="VEuPathDB" id="CryptoDB:Vbra_15034"/>
<protein>
    <recommendedName>
        <fullName evidence="5">Mediator of RNA polymerase II transcription subunit 17</fullName>
    </recommendedName>
</protein>
<dbReference type="Proteomes" id="UP000041254">
    <property type="component" value="Unassembled WGS sequence"/>
</dbReference>
<proteinExistence type="predicted"/>
<sequence length="581" mass="62483">MSEASGSSHDAALGATFTFAGCSDEPPTYHDATGGKRGLVAGRAESAHRFFAHLAYDEAKEQQRRDGPAEGTGTKAAERSITDAWFHASRLQQRAGETLWDLRYHLLGSVMGPKVFRNAVVNESVYRPNQSRRLGVSKATTLQRDLAPKAEETALTTQARKEALEGTVERLRSARSSLMQDLRSHEQLHQVLTQLRPHWKINKQTTTTTGSPDRLPAAAAKAQVEVDIFEAPRMGWGLPQPAPPSRHPTLRQSSPFGPYRAQIAVKSGAEEGEVESGGASPSADIPLTIIFDEYDAFRIEERYELRVAIRPLLGADSNNASPLPHREEATAADVEGTVPPSVTLPLAQSLHRVLAYAQHRFLDRCLFHVVHGQAAALQSTGSLSSAAVPASRPPSPSLAPYDGLPGRPGPADGAPVVTRLDDRHVSLVLQGASAPLVLRIMYGPVGENENQQVGHKRQRNDCSGGGGGGSPDQSPSEDAALATLRHLFVRAWRELLVDRPNRCLDHGMHGTFGIERRSASGQGLPPPEPNKWAAPVYPPPPAAAAAAAAAGGDDNGRASCVEPERLLETFLRWVQTNGGEE</sequence>
<gene>
    <name evidence="3" type="ORF">Vbra_15034</name>
</gene>
<feature type="region of interest" description="Disordered" evidence="2">
    <location>
        <begin position="58"/>
        <end position="77"/>
    </location>
</feature>
<feature type="region of interest" description="Disordered" evidence="2">
    <location>
        <begin position="515"/>
        <end position="559"/>
    </location>
</feature>
<dbReference type="InParanoid" id="A0A0G4FC77"/>
<keyword evidence="1" id="KW-0175">Coiled coil</keyword>
<evidence type="ECO:0008006" key="5">
    <source>
        <dbReference type="Google" id="ProtNLM"/>
    </source>
</evidence>
<feature type="region of interest" description="Disordered" evidence="2">
    <location>
        <begin position="316"/>
        <end position="338"/>
    </location>
</feature>
<accession>A0A0G4FC77</accession>
<dbReference type="EMBL" id="CDMY01000405">
    <property type="protein sequence ID" value="CEM10797.1"/>
    <property type="molecule type" value="Genomic_DNA"/>
</dbReference>
<evidence type="ECO:0000313" key="4">
    <source>
        <dbReference type="Proteomes" id="UP000041254"/>
    </source>
</evidence>
<evidence type="ECO:0000256" key="2">
    <source>
        <dbReference type="SAM" id="MobiDB-lite"/>
    </source>
</evidence>
<dbReference type="AlphaFoldDB" id="A0A0G4FC77"/>
<organism evidence="3 4">
    <name type="scientific">Vitrella brassicaformis (strain CCMP3155)</name>
    <dbReference type="NCBI Taxonomy" id="1169540"/>
    <lineage>
        <taxon>Eukaryota</taxon>
        <taxon>Sar</taxon>
        <taxon>Alveolata</taxon>
        <taxon>Colpodellida</taxon>
        <taxon>Vitrellaceae</taxon>
        <taxon>Vitrella</taxon>
    </lineage>
</organism>